<gene>
    <name evidence="2" type="ORF">MUK42_09759</name>
</gene>
<keyword evidence="1" id="KW-0732">Signal</keyword>
<dbReference type="AlphaFoldDB" id="A0A9E7EAS1"/>
<sequence length="85" mass="9302">MRSGLSTSLLLILLVSSIGNSESRIVYGEAPSRVTEWRQSTDDDVGRSKLTRNQIVFATRPTEVVADTKRSIPGGPDPQHHCVNP</sequence>
<name>A0A9E7EAS1_9LILI</name>
<feature type="signal peptide" evidence="1">
    <location>
        <begin position="1"/>
        <end position="23"/>
    </location>
</feature>
<protein>
    <submittedName>
        <fullName evidence="2">Uncharacterized protein</fullName>
    </submittedName>
</protein>
<organism evidence="2 3">
    <name type="scientific">Musa troglodytarum</name>
    <name type="common">fe'i banana</name>
    <dbReference type="NCBI Taxonomy" id="320322"/>
    <lineage>
        <taxon>Eukaryota</taxon>
        <taxon>Viridiplantae</taxon>
        <taxon>Streptophyta</taxon>
        <taxon>Embryophyta</taxon>
        <taxon>Tracheophyta</taxon>
        <taxon>Spermatophyta</taxon>
        <taxon>Magnoliopsida</taxon>
        <taxon>Liliopsida</taxon>
        <taxon>Zingiberales</taxon>
        <taxon>Musaceae</taxon>
        <taxon>Musa</taxon>
    </lineage>
</organism>
<dbReference type="Proteomes" id="UP001055439">
    <property type="component" value="Chromosome 1"/>
</dbReference>
<feature type="chain" id="PRO_5038550446" evidence="1">
    <location>
        <begin position="24"/>
        <end position="85"/>
    </location>
</feature>
<reference evidence="2" key="1">
    <citation type="submission" date="2022-05" db="EMBL/GenBank/DDBJ databases">
        <title>The Musa troglodytarum L. genome provides insights into the mechanism of non-climacteric behaviour and enrichment of carotenoids.</title>
        <authorList>
            <person name="Wang J."/>
        </authorList>
    </citation>
    <scope>NUCLEOTIDE SEQUENCE</scope>
    <source>
        <tissue evidence="2">Leaf</tissue>
    </source>
</reference>
<keyword evidence="3" id="KW-1185">Reference proteome</keyword>
<evidence type="ECO:0000313" key="2">
    <source>
        <dbReference type="EMBL" id="URD73505.1"/>
    </source>
</evidence>
<evidence type="ECO:0000256" key="1">
    <source>
        <dbReference type="SAM" id="SignalP"/>
    </source>
</evidence>
<dbReference type="EMBL" id="CP097502">
    <property type="protein sequence ID" value="URD73505.1"/>
    <property type="molecule type" value="Genomic_DNA"/>
</dbReference>
<proteinExistence type="predicted"/>
<dbReference type="OrthoDB" id="684262at2759"/>
<evidence type="ECO:0000313" key="3">
    <source>
        <dbReference type="Proteomes" id="UP001055439"/>
    </source>
</evidence>
<accession>A0A9E7EAS1</accession>